<name>A0ABM8ZWR8_9VIBR</name>
<dbReference type="PANTHER" id="PTHR43047:SF78">
    <property type="entry name" value="SENSORY_REGULATORY PROTEIN RPFC"/>
    <property type="match status" value="1"/>
</dbReference>
<dbReference type="InterPro" id="IPR036890">
    <property type="entry name" value="HATPase_C_sf"/>
</dbReference>
<evidence type="ECO:0000256" key="6">
    <source>
        <dbReference type="ARBA" id="ARBA00022801"/>
    </source>
</evidence>
<dbReference type="InterPro" id="IPR011006">
    <property type="entry name" value="CheY-like_superfamily"/>
</dbReference>
<evidence type="ECO:0000256" key="7">
    <source>
        <dbReference type="PROSITE-ProRule" id="PRU00169"/>
    </source>
</evidence>
<dbReference type="GO" id="GO:0004673">
    <property type="term" value="F:protein histidine kinase activity"/>
    <property type="evidence" value="ECO:0007669"/>
    <property type="project" value="UniProtKB-EC"/>
</dbReference>
<dbReference type="InterPro" id="IPR036097">
    <property type="entry name" value="HisK_dim/P_sf"/>
</dbReference>
<gene>
    <name evidence="10" type="primary">rcsC_6</name>
    <name evidence="10" type="ORF">VST7929_02745</name>
</gene>
<dbReference type="PROSITE" id="PS50110">
    <property type="entry name" value="RESPONSE_REGULATORY"/>
    <property type="match status" value="1"/>
</dbReference>
<keyword evidence="6" id="KW-0378">Hydrolase</keyword>
<dbReference type="Pfam" id="PF02518">
    <property type="entry name" value="HATPase_c"/>
    <property type="match status" value="1"/>
</dbReference>
<dbReference type="Gene3D" id="1.10.287.130">
    <property type="match status" value="1"/>
</dbReference>
<dbReference type="Gene3D" id="3.30.565.10">
    <property type="entry name" value="Histidine kinase-like ATPase, C-terminal domain"/>
    <property type="match status" value="1"/>
</dbReference>
<protein>
    <recommendedName>
        <fullName evidence="2">histidine kinase</fullName>
        <ecNumber evidence="2">2.7.13.3</ecNumber>
    </recommendedName>
</protein>
<dbReference type="SUPFAM" id="SSF47384">
    <property type="entry name" value="Homodimeric domain of signal transducing histidine kinase"/>
    <property type="match status" value="1"/>
</dbReference>
<evidence type="ECO:0000256" key="1">
    <source>
        <dbReference type="ARBA" id="ARBA00000085"/>
    </source>
</evidence>
<dbReference type="Pfam" id="PF00512">
    <property type="entry name" value="HisKA"/>
    <property type="match status" value="1"/>
</dbReference>
<dbReference type="PANTHER" id="PTHR43047">
    <property type="entry name" value="TWO-COMPONENT HISTIDINE PROTEIN KINASE"/>
    <property type="match status" value="1"/>
</dbReference>
<organism evidence="10 11">
    <name type="scientific">Vibrio stylophorae</name>
    <dbReference type="NCBI Taxonomy" id="659351"/>
    <lineage>
        <taxon>Bacteria</taxon>
        <taxon>Pseudomonadati</taxon>
        <taxon>Pseudomonadota</taxon>
        <taxon>Gammaproteobacteria</taxon>
        <taxon>Vibrionales</taxon>
        <taxon>Vibrionaceae</taxon>
        <taxon>Vibrio</taxon>
    </lineage>
</organism>
<evidence type="ECO:0000259" key="8">
    <source>
        <dbReference type="PROSITE" id="PS50109"/>
    </source>
</evidence>
<comment type="caution">
    <text evidence="10">The sequence shown here is derived from an EMBL/GenBank/DDBJ whole genome shotgun (WGS) entry which is preliminary data.</text>
</comment>
<feature type="modified residue" description="4-aspartylphosphate" evidence="7">
    <location>
        <position position="507"/>
    </location>
</feature>
<dbReference type="SMART" id="SM00448">
    <property type="entry name" value="REC"/>
    <property type="match status" value="1"/>
</dbReference>
<accession>A0ABM8ZWR8</accession>
<dbReference type="CDD" id="cd00082">
    <property type="entry name" value="HisKA"/>
    <property type="match status" value="1"/>
</dbReference>
<evidence type="ECO:0000259" key="9">
    <source>
        <dbReference type="PROSITE" id="PS50110"/>
    </source>
</evidence>
<dbReference type="RefSeq" id="WP_237467944.1">
    <property type="nucleotide sequence ID" value="NZ_CAKLDI010000002.1"/>
</dbReference>
<feature type="domain" description="Histidine kinase" evidence="8">
    <location>
        <begin position="218"/>
        <end position="433"/>
    </location>
</feature>
<dbReference type="PROSITE" id="PS50109">
    <property type="entry name" value="HIS_KIN"/>
    <property type="match status" value="1"/>
</dbReference>
<dbReference type="InterPro" id="IPR005467">
    <property type="entry name" value="His_kinase_dom"/>
</dbReference>
<dbReference type="CDD" id="cd17546">
    <property type="entry name" value="REC_hyHK_CKI1_RcsC-like"/>
    <property type="match status" value="1"/>
</dbReference>
<dbReference type="CDD" id="cd16922">
    <property type="entry name" value="HATPase_EvgS-ArcB-TorS-like"/>
    <property type="match status" value="1"/>
</dbReference>
<sequence length="578" mass="64919">MSDSEQIALLERALARQKASRIQAETLLEQKSRDLFEANKKLEALAEQLRYRVEEDAAVLALKANMESLLLRQGQLFIQQELSCQHLHQSMERLAKSLQLSACLLVLEEPLGPYAGYYQSGHIPLHWPSPPPSLSQDLWQPERSLFWLPLYFDEQQVGCLCARIDGPPDWIKTIRLQLSLFRDMVNGALSRQLTLQNAQQAKLRAEASERSTREFLAMINHELRSPLNGLLGAAELLYDTTLTSHQTKLLSTCRQAGELLRSVINDLLDYSKMNAGMMELVARSFSIHQMLDSVKAMFQLRADEKQLELSLCSHDPMPEMLIGDSDRILQIMVNLVGNALKFTEQGRVQVDCYWKDGLTFQVKDTGAGIALSEQHKLFQPFQQVDSSTTRQHEGTGLGLAICHQLSQLMGGQITLQSELGLGACFTVHLPLQAACSTGSLDVHQGRLDDTETSFAERHILVVEDLTTNQLIIDMMLKKINVPHAIASNGVQALEKLDAESFDLVLMDCRMPVMDGYEATRQLRQKGMMLPVLALTAGTTKEERQACFDAGMDDILTKPYQLEELKRMLCHYLGSPAKR</sequence>
<dbReference type="Gene3D" id="3.40.50.2300">
    <property type="match status" value="1"/>
</dbReference>
<dbReference type="EMBL" id="CAKLDI010000002">
    <property type="protein sequence ID" value="CAH0535084.1"/>
    <property type="molecule type" value="Genomic_DNA"/>
</dbReference>
<keyword evidence="5 10" id="KW-0418">Kinase</keyword>
<evidence type="ECO:0000256" key="2">
    <source>
        <dbReference type="ARBA" id="ARBA00012438"/>
    </source>
</evidence>
<keyword evidence="3 7" id="KW-0597">Phosphoprotein</keyword>
<dbReference type="InterPro" id="IPR003594">
    <property type="entry name" value="HATPase_dom"/>
</dbReference>
<dbReference type="InterPro" id="IPR004358">
    <property type="entry name" value="Sig_transdc_His_kin-like_C"/>
</dbReference>
<comment type="catalytic activity">
    <reaction evidence="1">
        <text>ATP + protein L-histidine = ADP + protein N-phospho-L-histidine.</text>
        <dbReference type="EC" id="2.7.13.3"/>
    </reaction>
</comment>
<reference evidence="10" key="1">
    <citation type="submission" date="2021-11" db="EMBL/GenBank/DDBJ databases">
        <authorList>
            <person name="Rodrigo-Torres L."/>
            <person name="Arahal R. D."/>
            <person name="Lucena T."/>
        </authorList>
    </citation>
    <scope>NUCLEOTIDE SEQUENCE</scope>
    <source>
        <strain evidence="10">CECT 7929</strain>
    </source>
</reference>
<dbReference type="Proteomes" id="UP000838672">
    <property type="component" value="Unassembled WGS sequence"/>
</dbReference>
<dbReference type="InterPro" id="IPR003661">
    <property type="entry name" value="HisK_dim/P_dom"/>
</dbReference>
<evidence type="ECO:0000256" key="3">
    <source>
        <dbReference type="ARBA" id="ARBA00022553"/>
    </source>
</evidence>
<dbReference type="PRINTS" id="PR00344">
    <property type="entry name" value="BCTRLSENSOR"/>
</dbReference>
<proteinExistence type="predicted"/>
<evidence type="ECO:0000256" key="4">
    <source>
        <dbReference type="ARBA" id="ARBA00022679"/>
    </source>
</evidence>
<dbReference type="SUPFAM" id="SSF55874">
    <property type="entry name" value="ATPase domain of HSP90 chaperone/DNA topoisomerase II/histidine kinase"/>
    <property type="match status" value="1"/>
</dbReference>
<evidence type="ECO:0000313" key="11">
    <source>
        <dbReference type="Proteomes" id="UP000838672"/>
    </source>
</evidence>
<keyword evidence="4 10" id="KW-0808">Transferase</keyword>
<evidence type="ECO:0000256" key="5">
    <source>
        <dbReference type="ARBA" id="ARBA00022777"/>
    </source>
</evidence>
<keyword evidence="11" id="KW-1185">Reference proteome</keyword>
<dbReference type="Pfam" id="PF00072">
    <property type="entry name" value="Response_reg"/>
    <property type="match status" value="1"/>
</dbReference>
<dbReference type="SUPFAM" id="SSF52172">
    <property type="entry name" value="CheY-like"/>
    <property type="match status" value="1"/>
</dbReference>
<dbReference type="InterPro" id="IPR001789">
    <property type="entry name" value="Sig_transdc_resp-reg_receiver"/>
</dbReference>
<dbReference type="SMART" id="SM00387">
    <property type="entry name" value="HATPase_c"/>
    <property type="match status" value="1"/>
</dbReference>
<dbReference type="SMART" id="SM00388">
    <property type="entry name" value="HisKA"/>
    <property type="match status" value="1"/>
</dbReference>
<feature type="domain" description="Response regulatory" evidence="9">
    <location>
        <begin position="458"/>
        <end position="572"/>
    </location>
</feature>
<evidence type="ECO:0000313" key="10">
    <source>
        <dbReference type="EMBL" id="CAH0535084.1"/>
    </source>
</evidence>
<dbReference type="EC" id="2.7.13.3" evidence="2"/>